<dbReference type="EMBL" id="JBHTHM010000046">
    <property type="protein sequence ID" value="MFD0782806.1"/>
    <property type="molecule type" value="Genomic_DNA"/>
</dbReference>
<evidence type="ECO:0000313" key="1">
    <source>
        <dbReference type="EMBL" id="MFD0782806.1"/>
    </source>
</evidence>
<protein>
    <submittedName>
        <fullName evidence="1">Uncharacterized protein</fullName>
    </submittedName>
</protein>
<comment type="caution">
    <text evidence="1">The sequence shown here is derived from an EMBL/GenBank/DDBJ whole genome shotgun (WGS) entry which is preliminary data.</text>
</comment>
<feature type="non-terminal residue" evidence="1">
    <location>
        <position position="1"/>
    </location>
</feature>
<proteinExistence type="predicted"/>
<gene>
    <name evidence="1" type="ORF">ACFQZ8_02530</name>
</gene>
<sequence length="93" mass="10100">AAAAAALTRNLELDWGVVGSAAPAELTGLSLMTTDQRDGWRYAHWLVSHAQDHGVKRVRFGDLEWTARDGKWIEVPGSPQTGARVVAEVFADD</sequence>
<evidence type="ECO:0000313" key="2">
    <source>
        <dbReference type="Proteomes" id="UP001597053"/>
    </source>
</evidence>
<organism evidence="1 2">
    <name type="scientific">Micromonospora azadirachtae</name>
    <dbReference type="NCBI Taxonomy" id="1970735"/>
    <lineage>
        <taxon>Bacteria</taxon>
        <taxon>Bacillati</taxon>
        <taxon>Actinomycetota</taxon>
        <taxon>Actinomycetes</taxon>
        <taxon>Micromonosporales</taxon>
        <taxon>Micromonosporaceae</taxon>
        <taxon>Micromonospora</taxon>
    </lineage>
</organism>
<keyword evidence="2" id="KW-1185">Reference proteome</keyword>
<name>A0ABW2ZWV9_9ACTN</name>
<reference evidence="2" key="1">
    <citation type="journal article" date="2019" name="Int. J. Syst. Evol. Microbiol.">
        <title>The Global Catalogue of Microorganisms (GCM) 10K type strain sequencing project: providing services to taxonomists for standard genome sequencing and annotation.</title>
        <authorList>
            <consortium name="The Broad Institute Genomics Platform"/>
            <consortium name="The Broad Institute Genome Sequencing Center for Infectious Disease"/>
            <person name="Wu L."/>
            <person name="Ma J."/>
        </authorList>
    </citation>
    <scope>NUCLEOTIDE SEQUENCE [LARGE SCALE GENOMIC DNA]</scope>
    <source>
        <strain evidence="2">JCM 32148</strain>
    </source>
</reference>
<accession>A0ABW2ZWV9</accession>
<dbReference type="Proteomes" id="UP001597053">
    <property type="component" value="Unassembled WGS sequence"/>
</dbReference>